<dbReference type="OrthoDB" id="6035925at2"/>
<dbReference type="EMBL" id="JYLF01000007">
    <property type="protein sequence ID" value="KMN12719.1"/>
    <property type="molecule type" value="Genomic_DNA"/>
</dbReference>
<protein>
    <recommendedName>
        <fullName evidence="4">Transmembrane protein</fullName>
    </recommendedName>
</protein>
<dbReference type="AlphaFoldDB" id="A0A0J6ILL6"/>
<name>A0A0J6ILL6_9PSED</name>
<feature type="transmembrane region" description="Helical" evidence="1">
    <location>
        <begin position="40"/>
        <end position="62"/>
    </location>
</feature>
<dbReference type="RefSeq" id="WP_048365495.1">
    <property type="nucleotide sequence ID" value="NZ_JYLF01000007.1"/>
</dbReference>
<keyword evidence="1" id="KW-1133">Transmembrane helix</keyword>
<keyword evidence="1" id="KW-0812">Transmembrane</keyword>
<keyword evidence="1" id="KW-0472">Membrane</keyword>
<organism evidence="2 3">
    <name type="scientific">Pseudomonas weihenstephanensis</name>
    <dbReference type="NCBI Taxonomy" id="1608994"/>
    <lineage>
        <taxon>Bacteria</taxon>
        <taxon>Pseudomonadati</taxon>
        <taxon>Pseudomonadota</taxon>
        <taxon>Gammaproteobacteria</taxon>
        <taxon>Pseudomonadales</taxon>
        <taxon>Pseudomonadaceae</taxon>
        <taxon>Pseudomonas</taxon>
    </lineage>
</organism>
<gene>
    <name evidence="2" type="ORF">TU86_17105</name>
</gene>
<sequence length="443" mass="49062">MFKRVLGYKTLWVVLVFAASWGFTLWSWRDHYRLPTAEDIIAHFLVIPTALCLGYWGVYLGVEWLKRRRQPGPAEYLADVEPMLAAEHVMPVQIQDWSLYLPLGDEPAGVIEALKARDRPALHPTLKDTNGFPRRIAWIDALSTEDFIESGQDDPLPIDVRRALLLASEVLEPLLMRHLERDSIDGSELRSPLPVHVLVPTRWSINTQTTARQWLVSAFTPFSEHGLECPVFIHGASDTRQVLSFIEQLRHTEGLDAKSHLQVVVAIVSFTQDDALLEALPEVSGEGACALLLACGLPATTGPVSAIVHPFRSEQRAQSADLPGKVRAATLQHLLEQYSMDLPLVSVVIADADQRTSRQTELLAALHTKLPELDPIDECLSLPVCCGEMGAVTTLASLALAASNSLETQQETLLVSVQDPFWRAVCRIQPSPPRAPKPLQDFA</sequence>
<dbReference type="Proteomes" id="UP000036325">
    <property type="component" value="Unassembled WGS sequence"/>
</dbReference>
<comment type="caution">
    <text evidence="2">The sequence shown here is derived from an EMBL/GenBank/DDBJ whole genome shotgun (WGS) entry which is preliminary data.</text>
</comment>
<evidence type="ECO:0000256" key="1">
    <source>
        <dbReference type="SAM" id="Phobius"/>
    </source>
</evidence>
<evidence type="ECO:0000313" key="3">
    <source>
        <dbReference type="Proteomes" id="UP000036325"/>
    </source>
</evidence>
<proteinExistence type="predicted"/>
<feature type="transmembrane region" description="Helical" evidence="1">
    <location>
        <begin position="12"/>
        <end position="28"/>
    </location>
</feature>
<dbReference type="PATRIC" id="fig|1608994.3.peg.4107"/>
<accession>A0A0J6ILL6</accession>
<dbReference type="STRING" id="1608994.TU86_17105"/>
<evidence type="ECO:0000313" key="2">
    <source>
        <dbReference type="EMBL" id="KMN12719.1"/>
    </source>
</evidence>
<evidence type="ECO:0008006" key="4">
    <source>
        <dbReference type="Google" id="ProtNLM"/>
    </source>
</evidence>
<reference evidence="2 3" key="1">
    <citation type="submission" date="2015-02" db="EMBL/GenBank/DDBJ databases">
        <title>Pseudomonas helleri sp. nov. and Pseudomonas weihenstephanensis sp. nov., isolated from raw cows milk.</title>
        <authorList>
            <person name="von Neubeck M."/>
            <person name="Huptas C."/>
            <person name="Wenning M."/>
            <person name="Scherer S."/>
        </authorList>
    </citation>
    <scope>NUCLEOTIDE SEQUENCE [LARGE SCALE GENOMIC DNA]</scope>
    <source>
        <strain evidence="2 3">DSM 29166</strain>
    </source>
</reference>